<organism evidence="5 6">
    <name type="scientific">Halpernia humi</name>
    <dbReference type="NCBI Taxonomy" id="493375"/>
    <lineage>
        <taxon>Bacteria</taxon>
        <taxon>Pseudomonadati</taxon>
        <taxon>Bacteroidota</taxon>
        <taxon>Flavobacteriia</taxon>
        <taxon>Flavobacteriales</taxon>
        <taxon>Weeksellaceae</taxon>
        <taxon>Chryseobacterium group</taxon>
        <taxon>Halpernia</taxon>
    </lineage>
</organism>
<evidence type="ECO:0000256" key="1">
    <source>
        <dbReference type="ARBA" id="ARBA00023015"/>
    </source>
</evidence>
<dbReference type="GO" id="GO:0003677">
    <property type="term" value="F:DNA binding"/>
    <property type="evidence" value="ECO:0007669"/>
    <property type="project" value="UniProtKB-KW"/>
</dbReference>
<dbReference type="GO" id="GO:0003700">
    <property type="term" value="F:DNA-binding transcription factor activity"/>
    <property type="evidence" value="ECO:0007669"/>
    <property type="project" value="InterPro"/>
</dbReference>
<dbReference type="AlphaFoldDB" id="A0A1H6B5S1"/>
<keyword evidence="1" id="KW-0805">Transcription regulation</keyword>
<dbReference type="EMBL" id="FNUS01000007">
    <property type="protein sequence ID" value="SEG55972.1"/>
    <property type="molecule type" value="Genomic_DNA"/>
</dbReference>
<keyword evidence="2" id="KW-0238">DNA-binding</keyword>
<evidence type="ECO:0000313" key="5">
    <source>
        <dbReference type="EMBL" id="SEG55972.1"/>
    </source>
</evidence>
<evidence type="ECO:0000256" key="3">
    <source>
        <dbReference type="ARBA" id="ARBA00023163"/>
    </source>
</evidence>
<dbReference type="OrthoDB" id="961069at2"/>
<dbReference type="SUPFAM" id="SSF46785">
    <property type="entry name" value="Winged helix' DNA-binding domain"/>
    <property type="match status" value="1"/>
</dbReference>
<dbReference type="InterPro" id="IPR036390">
    <property type="entry name" value="WH_DNA-bd_sf"/>
</dbReference>
<gene>
    <name evidence="5" type="ORF">SAMN05421847_2735</name>
</gene>
<accession>A0A1H6B5S1</accession>
<dbReference type="SMART" id="SM00347">
    <property type="entry name" value="HTH_MARR"/>
    <property type="match status" value="1"/>
</dbReference>
<dbReference type="InterPro" id="IPR000835">
    <property type="entry name" value="HTH_MarR-typ"/>
</dbReference>
<dbReference type="PANTHER" id="PTHR42756">
    <property type="entry name" value="TRANSCRIPTIONAL REGULATOR, MARR"/>
    <property type="match status" value="1"/>
</dbReference>
<name>A0A1H6B5S1_9FLAO</name>
<keyword evidence="3" id="KW-0804">Transcription</keyword>
<dbReference type="Pfam" id="PF13463">
    <property type="entry name" value="HTH_27"/>
    <property type="match status" value="1"/>
</dbReference>
<feature type="domain" description="HTH marR-type" evidence="4">
    <location>
        <begin position="59"/>
        <end position="192"/>
    </location>
</feature>
<evidence type="ECO:0000256" key="2">
    <source>
        <dbReference type="ARBA" id="ARBA00023125"/>
    </source>
</evidence>
<evidence type="ECO:0000259" key="4">
    <source>
        <dbReference type="PROSITE" id="PS50995"/>
    </source>
</evidence>
<dbReference type="InterPro" id="IPR036388">
    <property type="entry name" value="WH-like_DNA-bd_sf"/>
</dbReference>
<dbReference type="PANTHER" id="PTHR42756:SF1">
    <property type="entry name" value="TRANSCRIPTIONAL REPRESSOR OF EMRAB OPERON"/>
    <property type="match status" value="1"/>
</dbReference>
<keyword evidence="6" id="KW-1185">Reference proteome</keyword>
<sequence length="213" mass="25060">MSLNLVIDLLEEVKDFEEKNHKRSITVEDFRNFLNEKAYQQENPVRLAGKFDMEVNNCENEIAKQVILLGRYAKQLLRKGLESHEHLANEDFTYLYRLMDYDSLTKTQLIEKNGHEKQSGIEIIKRLTKHELISETPDSEDKRSVRISVTEKGKTVFKNSMQDITRVSKLLCGTLTNEEKLQFLESLKKLNIFHNTIYMNKKEESLEELEMML</sequence>
<dbReference type="Gene3D" id="1.10.10.10">
    <property type="entry name" value="Winged helix-like DNA-binding domain superfamily/Winged helix DNA-binding domain"/>
    <property type="match status" value="1"/>
</dbReference>
<dbReference type="PROSITE" id="PS50995">
    <property type="entry name" value="HTH_MARR_2"/>
    <property type="match status" value="1"/>
</dbReference>
<evidence type="ECO:0000313" key="6">
    <source>
        <dbReference type="Proteomes" id="UP000236738"/>
    </source>
</evidence>
<dbReference type="Proteomes" id="UP000236738">
    <property type="component" value="Unassembled WGS sequence"/>
</dbReference>
<dbReference type="RefSeq" id="WP_103914574.1">
    <property type="nucleotide sequence ID" value="NZ_FNUS01000007.1"/>
</dbReference>
<proteinExistence type="predicted"/>
<reference evidence="6" key="1">
    <citation type="submission" date="2016-10" db="EMBL/GenBank/DDBJ databases">
        <authorList>
            <person name="Varghese N."/>
            <person name="Submissions S."/>
        </authorList>
    </citation>
    <scope>NUCLEOTIDE SEQUENCE [LARGE SCALE GENOMIC DNA]</scope>
    <source>
        <strain evidence="6">DSM 21580</strain>
    </source>
</reference>
<protein>
    <submittedName>
        <fullName evidence="5">Transcriptional regulator, MarR family</fullName>
    </submittedName>
</protein>